<reference evidence="1 2" key="1">
    <citation type="journal article" date="2013" name="Biodegradation">
        <title>Occurrence of 4-tert-butylphenol (4-t-BP) biodegradation in an aquatic sample caused by the presence of Spirodela polyrrhiza and isolation of a 4-t-BP-utilizing bacterium.</title>
        <authorList>
            <person name="Ogata Y."/>
            <person name="Toyama T."/>
            <person name="Yu N."/>
            <person name="Wang X."/>
            <person name="Sei K."/>
            <person name="Ike M."/>
        </authorList>
    </citation>
    <scope>NUCLEOTIDE SEQUENCE [LARGE SCALE GENOMIC DNA]</scope>
    <source>
        <strain evidence="1 2">OMI</strain>
    </source>
</reference>
<dbReference type="EMBL" id="BEWI01000032">
    <property type="protein sequence ID" value="GAY24578.1"/>
    <property type="molecule type" value="Genomic_DNA"/>
</dbReference>
<protein>
    <submittedName>
        <fullName evidence="1">Uncharacterized protein</fullName>
    </submittedName>
</protein>
<organism evidence="1 2">
    <name type="scientific">Sphingobium fuliginis (strain ATCC 27551)</name>
    <dbReference type="NCBI Taxonomy" id="336203"/>
    <lineage>
        <taxon>Bacteria</taxon>
        <taxon>Pseudomonadati</taxon>
        <taxon>Pseudomonadota</taxon>
        <taxon>Alphaproteobacteria</taxon>
        <taxon>Sphingomonadales</taxon>
        <taxon>Sphingomonadaceae</taxon>
        <taxon>Sphingobium</taxon>
    </lineage>
</organism>
<gene>
    <name evidence="1" type="ORF">SFOMI_5158</name>
</gene>
<reference evidence="1 2" key="2">
    <citation type="journal article" date="2013" name="Environ. Sci. Technol.">
        <title>The 4-tert-butylphenol-utilizing bacterium Sphingobium fuliginis OMI can degrade bisphenols via phenolic ring hydroxylation and meta-cleavage pathway.</title>
        <authorList>
            <person name="Ogata Y."/>
            <person name="Goda S."/>
            <person name="Toyama T."/>
            <person name="Sei K."/>
            <person name="Ike M."/>
        </authorList>
    </citation>
    <scope>NUCLEOTIDE SEQUENCE [LARGE SCALE GENOMIC DNA]</scope>
    <source>
        <strain evidence="1 2">OMI</strain>
    </source>
</reference>
<name>A0A292ZN74_SPHSA</name>
<comment type="caution">
    <text evidence="1">The sequence shown here is derived from an EMBL/GenBank/DDBJ whole genome shotgun (WGS) entry which is preliminary data.</text>
</comment>
<dbReference type="AlphaFoldDB" id="A0A292ZN74"/>
<dbReference type="Proteomes" id="UP000221538">
    <property type="component" value="Unassembled WGS sequence"/>
</dbReference>
<evidence type="ECO:0000313" key="1">
    <source>
        <dbReference type="EMBL" id="GAY24578.1"/>
    </source>
</evidence>
<evidence type="ECO:0000313" key="2">
    <source>
        <dbReference type="Proteomes" id="UP000221538"/>
    </source>
</evidence>
<accession>A0A292ZN74</accession>
<sequence>MPAGLARDSSHDFRPWLPVQARKSASSLCRMFGPYDQSIICGYSIGRDFLLNRRSCGRCVVPARLRVGNPRSISLNGRKFGAGTGTAALLPPRFRDHRDKAARLHARNVETGIIAPGFPEG</sequence>
<proteinExistence type="predicted"/>